<protein>
    <recommendedName>
        <fullName evidence="2">Trypanosoma glutamic acid/alanine-rich protein domain-containing protein</fullName>
    </recommendedName>
</protein>
<feature type="chain" id="PRO_5003410836" description="Trypanosoma glutamic acid/alanine-rich protein domain-containing protein" evidence="1">
    <location>
        <begin position="18"/>
        <end position="267"/>
    </location>
</feature>
<evidence type="ECO:0000256" key="1">
    <source>
        <dbReference type="SAM" id="SignalP"/>
    </source>
</evidence>
<dbReference type="VEuPathDB" id="TriTrypDB:TcIL3000.11.4860"/>
<feature type="domain" description="Trypanosoma glutamic acid/alanine-rich protein" evidence="2">
    <location>
        <begin position="26"/>
        <end position="211"/>
    </location>
</feature>
<dbReference type="Pfam" id="PF16731">
    <property type="entry name" value="GARP"/>
    <property type="match status" value="1"/>
</dbReference>
<sequence>MLLLLMVALCAINFVDCTAVNFTLPQVLALCDVTEQLRGLKKAVFDIKPRAIEEALLTVTSRRRSEHALKQVLEAAENTEEGSAAAARAQGAYNQVLDAIRMTEEAATEVEKCSASIMKVRGLYLSPLESVMVRAGSEAATEEGQEAAKSCMETALYVTPQSLEEVYVKLALFESSCVEALGEGIKEAATSLRSLKKAGAQLAEVRGNAEKMELIVLEALSEAEYNTPQGGDEDGDGIPDPATGSACPITVTRYMLALECIAMLIHK</sequence>
<accession>G0V0B0</accession>
<keyword evidence="1" id="KW-0732">Signal</keyword>
<dbReference type="InterPro" id="IPR031987">
    <property type="entry name" value="GARP"/>
</dbReference>
<dbReference type="EMBL" id="HE575324">
    <property type="protein sequence ID" value="CCC95080.1"/>
    <property type="molecule type" value="Genomic_DNA"/>
</dbReference>
<reference evidence="3" key="1">
    <citation type="journal article" date="2012" name="Proc. Natl. Acad. Sci. U.S.A.">
        <title>Antigenic diversity is generated by distinct evolutionary mechanisms in African trypanosome species.</title>
        <authorList>
            <person name="Jackson A.P."/>
            <person name="Berry A."/>
            <person name="Aslett M."/>
            <person name="Allison H.C."/>
            <person name="Burton P."/>
            <person name="Vavrova-Anderson J."/>
            <person name="Brown R."/>
            <person name="Browne H."/>
            <person name="Corton N."/>
            <person name="Hauser H."/>
            <person name="Gamble J."/>
            <person name="Gilderthorp R."/>
            <person name="Marcello L."/>
            <person name="McQuillan J."/>
            <person name="Otto T.D."/>
            <person name="Quail M.A."/>
            <person name="Sanders M.J."/>
            <person name="van Tonder A."/>
            <person name="Ginger M.L."/>
            <person name="Field M.C."/>
            <person name="Barry J.D."/>
            <person name="Hertz-Fowler C."/>
            <person name="Berriman M."/>
        </authorList>
    </citation>
    <scope>NUCLEOTIDE SEQUENCE</scope>
    <source>
        <strain evidence="3">IL3000</strain>
    </source>
</reference>
<feature type="signal peptide" evidence="1">
    <location>
        <begin position="1"/>
        <end position="17"/>
    </location>
</feature>
<dbReference type="Gene3D" id="1.20.1260.80">
    <property type="match status" value="1"/>
</dbReference>
<evidence type="ECO:0000313" key="3">
    <source>
        <dbReference type="EMBL" id="CCC95080.1"/>
    </source>
</evidence>
<name>G0V0B0_TRYCI</name>
<evidence type="ECO:0000259" key="2">
    <source>
        <dbReference type="Pfam" id="PF16731"/>
    </source>
</evidence>
<dbReference type="AlphaFoldDB" id="G0V0B0"/>
<proteinExistence type="predicted"/>
<organism evidence="3">
    <name type="scientific">Trypanosoma congolense (strain IL3000)</name>
    <dbReference type="NCBI Taxonomy" id="1068625"/>
    <lineage>
        <taxon>Eukaryota</taxon>
        <taxon>Discoba</taxon>
        <taxon>Euglenozoa</taxon>
        <taxon>Kinetoplastea</taxon>
        <taxon>Metakinetoplastina</taxon>
        <taxon>Trypanosomatida</taxon>
        <taxon>Trypanosomatidae</taxon>
        <taxon>Trypanosoma</taxon>
        <taxon>Nannomonas</taxon>
    </lineage>
</organism>
<gene>
    <name evidence="3" type="ORF">TCIL3000_11_4860</name>
</gene>